<keyword evidence="2" id="KW-0808">Transferase</keyword>
<dbReference type="InterPro" id="IPR005490">
    <property type="entry name" value="LD_TPept_cat_dom"/>
</dbReference>
<dbReference type="UniPathway" id="UPA00219"/>
<dbReference type="Gene3D" id="2.40.440.10">
    <property type="entry name" value="L,D-transpeptidase catalytic domain-like"/>
    <property type="match status" value="1"/>
</dbReference>
<feature type="active site" description="Nucleophile" evidence="6">
    <location>
        <position position="333"/>
    </location>
</feature>
<feature type="domain" description="L,D-TPase catalytic" evidence="7">
    <location>
        <begin position="224"/>
        <end position="357"/>
    </location>
</feature>
<dbReference type="SUPFAM" id="SSF141523">
    <property type="entry name" value="L,D-transpeptidase catalytic domain-like"/>
    <property type="match status" value="1"/>
</dbReference>
<keyword evidence="3 6" id="KW-0133">Cell shape</keyword>
<protein>
    <submittedName>
        <fullName evidence="8">Hydrophobic W protein</fullName>
    </submittedName>
</protein>
<dbReference type="GO" id="GO:0016740">
    <property type="term" value="F:transferase activity"/>
    <property type="evidence" value="ECO:0007669"/>
    <property type="project" value="UniProtKB-KW"/>
</dbReference>
<dbReference type="PANTHER" id="PTHR30582">
    <property type="entry name" value="L,D-TRANSPEPTIDASE"/>
    <property type="match status" value="1"/>
</dbReference>
<dbReference type="InterPro" id="IPR006637">
    <property type="entry name" value="ChW"/>
</dbReference>
<feature type="active site" description="Proton donor/acceptor" evidence="6">
    <location>
        <position position="305"/>
    </location>
</feature>
<dbReference type="Proteomes" id="UP000198558">
    <property type="component" value="Unassembled WGS sequence"/>
</dbReference>
<keyword evidence="4 6" id="KW-0573">Peptidoglycan synthesis</keyword>
<accession>A0A1I0F923</accession>
<dbReference type="GO" id="GO:0018104">
    <property type="term" value="P:peptidoglycan-protein cross-linking"/>
    <property type="evidence" value="ECO:0007669"/>
    <property type="project" value="TreeGrafter"/>
</dbReference>
<dbReference type="RefSeq" id="WP_092354149.1">
    <property type="nucleotide sequence ID" value="NZ_FOIN01000017.1"/>
</dbReference>
<proteinExistence type="predicted"/>
<evidence type="ECO:0000313" key="9">
    <source>
        <dbReference type="Proteomes" id="UP000198558"/>
    </source>
</evidence>
<evidence type="ECO:0000256" key="2">
    <source>
        <dbReference type="ARBA" id="ARBA00022679"/>
    </source>
</evidence>
<sequence>MKKITFILISLGLFFTTMLNFVYAVNDNEDNIKNIQQTDGIILDNNLKGKSMPSIVYNIHMQDYGWLDNVNDESINRVIDESKRLEAIQISLNDNIYNGSIEYSAHVEDYGWLDYVNNGSISGTTGESRRLEAIKIRLSGDISDYYDVNYRVYCQNIGWLDWTSNGKIAGTVGGSYKLEAIQIKLSSKNDEKLIKTNKSSLTFSYKNGFKVCYDANGDLCKDLEEILGLQESYELRVNKQTNVVTVLIPNGEGEHEIAYKRFICSVGDDTPIGVFYTPAKYRWRALVESSYGQYSTRIVNRILFHSVPYDKQDPYTLLTEEYNKLGTTCSHGCIRLTCENAKWIYDNCALKTKVEIVSEKFDPLSKPAIKKIPLNQTWDPTDTNI</sequence>
<dbReference type="PANTHER" id="PTHR30582:SF2">
    <property type="entry name" value="L,D-TRANSPEPTIDASE YCIB-RELATED"/>
    <property type="match status" value="1"/>
</dbReference>
<dbReference type="EMBL" id="FOIN01000017">
    <property type="protein sequence ID" value="SET54588.1"/>
    <property type="molecule type" value="Genomic_DNA"/>
</dbReference>
<dbReference type="OrthoDB" id="177750at2"/>
<dbReference type="GeneID" id="78288546"/>
<dbReference type="Pfam" id="PF03734">
    <property type="entry name" value="YkuD"/>
    <property type="match status" value="1"/>
</dbReference>
<keyword evidence="5 6" id="KW-0961">Cell wall biogenesis/degradation</keyword>
<dbReference type="InterPro" id="IPR038063">
    <property type="entry name" value="Transpep_catalytic_dom"/>
</dbReference>
<name>A0A1I0F923_9FIRM</name>
<organism evidence="8 9">
    <name type="scientific">Thomasclavelia cocleata</name>
    <dbReference type="NCBI Taxonomy" id="69824"/>
    <lineage>
        <taxon>Bacteria</taxon>
        <taxon>Bacillati</taxon>
        <taxon>Bacillota</taxon>
        <taxon>Erysipelotrichia</taxon>
        <taxon>Erysipelotrichales</taxon>
        <taxon>Coprobacillaceae</taxon>
        <taxon>Thomasclavelia</taxon>
    </lineage>
</organism>
<dbReference type="GO" id="GO:0071555">
    <property type="term" value="P:cell wall organization"/>
    <property type="evidence" value="ECO:0007669"/>
    <property type="project" value="UniProtKB-UniRule"/>
</dbReference>
<dbReference type="PROSITE" id="PS52029">
    <property type="entry name" value="LD_TPASE"/>
    <property type="match status" value="1"/>
</dbReference>
<evidence type="ECO:0000259" key="7">
    <source>
        <dbReference type="PROSITE" id="PS52029"/>
    </source>
</evidence>
<evidence type="ECO:0000256" key="4">
    <source>
        <dbReference type="ARBA" id="ARBA00022984"/>
    </source>
</evidence>
<dbReference type="SMART" id="SM00728">
    <property type="entry name" value="ChW"/>
    <property type="match status" value="3"/>
</dbReference>
<dbReference type="InterPro" id="IPR050979">
    <property type="entry name" value="LD-transpeptidase"/>
</dbReference>
<keyword evidence="9" id="KW-1185">Reference proteome</keyword>
<dbReference type="CDD" id="cd16913">
    <property type="entry name" value="YkuD_like"/>
    <property type="match status" value="1"/>
</dbReference>
<evidence type="ECO:0000313" key="8">
    <source>
        <dbReference type="EMBL" id="SET54588.1"/>
    </source>
</evidence>
<dbReference type="GO" id="GO:0071972">
    <property type="term" value="F:peptidoglycan L,D-transpeptidase activity"/>
    <property type="evidence" value="ECO:0007669"/>
    <property type="project" value="TreeGrafter"/>
</dbReference>
<evidence type="ECO:0000256" key="6">
    <source>
        <dbReference type="PROSITE-ProRule" id="PRU01373"/>
    </source>
</evidence>
<gene>
    <name evidence="8" type="ORF">SAMN04489758_11751</name>
</gene>
<evidence type="ECO:0000256" key="1">
    <source>
        <dbReference type="ARBA" id="ARBA00004752"/>
    </source>
</evidence>
<evidence type="ECO:0000256" key="3">
    <source>
        <dbReference type="ARBA" id="ARBA00022960"/>
    </source>
</evidence>
<comment type="pathway">
    <text evidence="1 6">Cell wall biogenesis; peptidoglycan biosynthesis.</text>
</comment>
<dbReference type="GO" id="GO:0005576">
    <property type="term" value="C:extracellular region"/>
    <property type="evidence" value="ECO:0007669"/>
    <property type="project" value="TreeGrafter"/>
</dbReference>
<evidence type="ECO:0000256" key="5">
    <source>
        <dbReference type="ARBA" id="ARBA00023316"/>
    </source>
</evidence>
<dbReference type="Pfam" id="PF07538">
    <property type="entry name" value="ChW"/>
    <property type="match status" value="3"/>
</dbReference>
<dbReference type="AlphaFoldDB" id="A0A1I0F923"/>
<dbReference type="GO" id="GO:0008360">
    <property type="term" value="P:regulation of cell shape"/>
    <property type="evidence" value="ECO:0007669"/>
    <property type="project" value="UniProtKB-UniRule"/>
</dbReference>
<reference evidence="9" key="1">
    <citation type="submission" date="2016-10" db="EMBL/GenBank/DDBJ databases">
        <authorList>
            <person name="Varghese N."/>
            <person name="Submissions S."/>
        </authorList>
    </citation>
    <scope>NUCLEOTIDE SEQUENCE [LARGE SCALE GENOMIC DNA]</scope>
    <source>
        <strain evidence="9">DSM 1551</strain>
    </source>
</reference>